<evidence type="ECO:0000313" key="7">
    <source>
        <dbReference type="Proteomes" id="UP000184395"/>
    </source>
</evidence>
<accession>A0A1M6T3G2</accession>
<dbReference type="PRINTS" id="PR00410">
    <property type="entry name" value="PHEHYDRXLASE"/>
</dbReference>
<protein>
    <submittedName>
        <fullName evidence="6">CDP-4-dehydro-6-deoxyglucose reductase</fullName>
    </submittedName>
</protein>
<dbReference type="GO" id="GO:0016491">
    <property type="term" value="F:oxidoreductase activity"/>
    <property type="evidence" value="ECO:0007669"/>
    <property type="project" value="InterPro"/>
</dbReference>
<dbReference type="InterPro" id="IPR017927">
    <property type="entry name" value="FAD-bd_FR_type"/>
</dbReference>
<dbReference type="SUPFAM" id="SSF63380">
    <property type="entry name" value="Riboflavin synthase domain-like"/>
    <property type="match status" value="1"/>
</dbReference>
<dbReference type="CDD" id="cd06189">
    <property type="entry name" value="flavin_oxioreductase"/>
    <property type="match status" value="1"/>
</dbReference>
<feature type="domain" description="2Fe-2S ferredoxin-type" evidence="4">
    <location>
        <begin position="11"/>
        <end position="106"/>
    </location>
</feature>
<dbReference type="Proteomes" id="UP000184395">
    <property type="component" value="Unassembled WGS sequence"/>
</dbReference>
<dbReference type="AlphaFoldDB" id="A0A1M6T3G2"/>
<dbReference type="InterPro" id="IPR001041">
    <property type="entry name" value="2Fe-2S_ferredoxin-type"/>
</dbReference>
<dbReference type="InterPro" id="IPR008333">
    <property type="entry name" value="Cbr1-like_FAD-bd_dom"/>
</dbReference>
<evidence type="ECO:0000259" key="5">
    <source>
        <dbReference type="PROSITE" id="PS51384"/>
    </source>
</evidence>
<dbReference type="OrthoDB" id="9806195at2"/>
<dbReference type="STRING" id="169427.SAMN05192548_102544"/>
<dbReference type="RefSeq" id="WP_084561457.1">
    <property type="nucleotide sequence ID" value="NZ_CADFGY010000027.1"/>
</dbReference>
<dbReference type="GO" id="GO:0051537">
    <property type="term" value="F:2 iron, 2 sulfur cluster binding"/>
    <property type="evidence" value="ECO:0007669"/>
    <property type="project" value="UniProtKB-KW"/>
</dbReference>
<keyword evidence="2" id="KW-0411">Iron-sulfur</keyword>
<dbReference type="InterPro" id="IPR036010">
    <property type="entry name" value="2Fe-2S_ferredoxin-like_sf"/>
</dbReference>
<dbReference type="InterPro" id="IPR006058">
    <property type="entry name" value="2Fe2S_fd_BS"/>
</dbReference>
<proteinExistence type="predicted"/>
<dbReference type="PROSITE" id="PS51085">
    <property type="entry name" value="2FE2S_FER_2"/>
    <property type="match status" value="1"/>
</dbReference>
<evidence type="ECO:0000256" key="3">
    <source>
        <dbReference type="ARBA" id="ARBA00034078"/>
    </source>
</evidence>
<dbReference type="PANTHER" id="PTHR47354:SF5">
    <property type="entry name" value="PROTEIN RFBI"/>
    <property type="match status" value="1"/>
</dbReference>
<dbReference type="SUPFAM" id="SSF52343">
    <property type="entry name" value="Ferredoxin reductase-like, C-terminal NADP-linked domain"/>
    <property type="match status" value="1"/>
</dbReference>
<sequence length="347" mass="38501">MNDELAIGDSYPVTFEPLDRTLAVRRAETILSAALASGYPLAYNCRNGICGSCKAKVTQGLVDHGETACRGISEKEQSEGFALLCQAKPLSAVTVVCQVVNAVEGVPLRRVAARVHELDRLADDVMRIRLKMPAKDPIKYLPGQYIDILMNGGIRRSLSVASSPNDGEFIELHLRNYGGPFSTHVFNKMKVSDLLRLEGPMGTFFIRDESEKPIVFVASGTGFAPIKSMIEHEVRKQSRRSMRLYWGGRRPSDLYLDTLAQQWVKEHGITYVPVVSDPRPEDRWTGRTGFVHRAVMEDFPDLSGHQVYACGAPIVVQSAQQDFTAECKLPESEFYADMFVSSTPSNP</sequence>
<dbReference type="Gene3D" id="3.10.20.30">
    <property type="match status" value="1"/>
</dbReference>
<comment type="cofactor">
    <cofactor evidence="1">
        <name>FAD</name>
        <dbReference type="ChEBI" id="CHEBI:57692"/>
    </cofactor>
</comment>
<feature type="domain" description="FAD-binding FR-type" evidence="5">
    <location>
        <begin position="108"/>
        <end position="207"/>
    </location>
</feature>
<evidence type="ECO:0000259" key="4">
    <source>
        <dbReference type="PROSITE" id="PS51085"/>
    </source>
</evidence>
<comment type="cofactor">
    <cofactor evidence="3">
        <name>[2Fe-2S] cluster</name>
        <dbReference type="ChEBI" id="CHEBI:190135"/>
    </cofactor>
</comment>
<dbReference type="Gene3D" id="2.40.30.10">
    <property type="entry name" value="Translation factors"/>
    <property type="match status" value="1"/>
</dbReference>
<evidence type="ECO:0000256" key="1">
    <source>
        <dbReference type="ARBA" id="ARBA00001974"/>
    </source>
</evidence>
<organism evidence="6 7">
    <name type="scientific">Paraburkholderia terricola</name>
    <dbReference type="NCBI Taxonomy" id="169427"/>
    <lineage>
        <taxon>Bacteria</taxon>
        <taxon>Pseudomonadati</taxon>
        <taxon>Pseudomonadota</taxon>
        <taxon>Betaproteobacteria</taxon>
        <taxon>Burkholderiales</taxon>
        <taxon>Burkholderiaceae</taxon>
        <taxon>Paraburkholderia</taxon>
    </lineage>
</organism>
<dbReference type="CDD" id="cd00207">
    <property type="entry name" value="fer2"/>
    <property type="match status" value="1"/>
</dbReference>
<reference evidence="6 7" key="1">
    <citation type="submission" date="2016-11" db="EMBL/GenBank/DDBJ databases">
        <authorList>
            <person name="Jaros S."/>
            <person name="Januszkiewicz K."/>
            <person name="Wedrychowicz H."/>
        </authorList>
    </citation>
    <scope>NUCLEOTIDE SEQUENCE [LARGE SCALE GENOMIC DNA]</scope>
    <source>
        <strain evidence="6 7">LMG 20594</strain>
    </source>
</reference>
<dbReference type="InterPro" id="IPR050415">
    <property type="entry name" value="MRET"/>
</dbReference>
<dbReference type="Gene3D" id="3.40.50.80">
    <property type="entry name" value="Nucleotide-binding domain of ferredoxin-NADP reductase (FNR) module"/>
    <property type="match status" value="1"/>
</dbReference>
<dbReference type="InterPro" id="IPR012675">
    <property type="entry name" value="Beta-grasp_dom_sf"/>
</dbReference>
<dbReference type="PROSITE" id="PS51384">
    <property type="entry name" value="FAD_FR"/>
    <property type="match status" value="1"/>
</dbReference>
<dbReference type="Pfam" id="PF00111">
    <property type="entry name" value="Fer2"/>
    <property type="match status" value="1"/>
</dbReference>
<dbReference type="Pfam" id="PF00175">
    <property type="entry name" value="NAD_binding_1"/>
    <property type="match status" value="1"/>
</dbReference>
<evidence type="ECO:0000256" key="2">
    <source>
        <dbReference type="ARBA" id="ARBA00022714"/>
    </source>
</evidence>
<keyword evidence="2" id="KW-0479">Metal-binding</keyword>
<keyword evidence="2" id="KW-0408">Iron</keyword>
<evidence type="ECO:0000313" key="6">
    <source>
        <dbReference type="EMBL" id="SHK51497.1"/>
    </source>
</evidence>
<dbReference type="InterPro" id="IPR017938">
    <property type="entry name" value="Riboflavin_synthase-like_b-brl"/>
</dbReference>
<dbReference type="InterPro" id="IPR001709">
    <property type="entry name" value="Flavoprot_Pyr_Nucl_cyt_Rdtase"/>
</dbReference>
<keyword evidence="2" id="KW-0001">2Fe-2S</keyword>
<gene>
    <name evidence="6" type="ORF">SAMN05192548_102544</name>
</gene>
<dbReference type="PANTHER" id="PTHR47354">
    <property type="entry name" value="NADH OXIDOREDUCTASE HCR"/>
    <property type="match status" value="1"/>
</dbReference>
<name>A0A1M6T3G2_9BURK</name>
<dbReference type="PRINTS" id="PR00371">
    <property type="entry name" value="FPNCR"/>
</dbReference>
<dbReference type="PROSITE" id="PS00197">
    <property type="entry name" value="2FE2S_FER_1"/>
    <property type="match status" value="1"/>
</dbReference>
<dbReference type="InterPro" id="IPR039261">
    <property type="entry name" value="FNR_nucleotide-bd"/>
</dbReference>
<dbReference type="Pfam" id="PF00970">
    <property type="entry name" value="FAD_binding_6"/>
    <property type="match status" value="1"/>
</dbReference>
<dbReference type="EMBL" id="FRAB01000025">
    <property type="protein sequence ID" value="SHK51497.1"/>
    <property type="molecule type" value="Genomic_DNA"/>
</dbReference>
<dbReference type="SUPFAM" id="SSF54292">
    <property type="entry name" value="2Fe-2S ferredoxin-like"/>
    <property type="match status" value="1"/>
</dbReference>
<dbReference type="InterPro" id="IPR001433">
    <property type="entry name" value="OxRdtase_FAD/NAD-bd"/>
</dbReference>